<comment type="caution">
    <text evidence="2">The sequence shown here is derived from an EMBL/GenBank/DDBJ whole genome shotgun (WGS) entry which is preliminary data.</text>
</comment>
<accession>A0A482Y144</accession>
<dbReference type="STRING" id="222984.GCA_000731985_03436"/>
<evidence type="ECO:0000313" key="2">
    <source>
        <dbReference type="EMBL" id="RZH67825.1"/>
    </source>
</evidence>
<proteinExistence type="predicted"/>
<evidence type="ECO:0000256" key="1">
    <source>
        <dbReference type="SAM" id="MobiDB-lite"/>
    </source>
</evidence>
<dbReference type="Proteomes" id="UP000292704">
    <property type="component" value="Unassembled WGS sequence"/>
</dbReference>
<sequence>MERTVQEVTPSELCDAIDPCEVTLVLGAPSVGKSYHLRRLGPSVERLAETTAIDADELVIVDDFVSAVLHPGDDDRENMNALFARPRGAVLVTRPRSLDWLCRRGHLASAAFLERVDSVLVVRIPPSDYGKSFHEIREISSRQNTFDPEYEEGPTLVERVTYPRYDFEDEPLQERIGTVEATVTPAAFLSLSQYGSETVLVGPDIRAVVGECDGTVEPLGEAALDLVSSLDPDAEGFGPDPVAMSPAVATALVLVASSLVDDDTGWFEPLVRHRPLAGAAEALEIAVDLPPGTIERFRVFASEPMRTRIDQRLAARPEAETVIADTSSAVEAVRTDLRAVASTLDEVAIGPDEYGSTPLVGAWHWEGPAALQTAATDREFPDSSDGPETEGRASGIDGDEVVDALDGGLVILSGPKASGKRRLAANVARELMAWGKTVRLPDLHQPDHIRAGIDATPNALVVATYNGEPARIMSDAGVRALADWVDDGTCSGALLICDDENRGQFDTVATRAGCADVTAWRDRTEFELGNVEVAPDRTPQTVADDLLSAMDWPETRRPSRRTLEVDSVTGQSPLASIAGIPDSDLDAAFVGHVVADAIAVVARTAQPTAATQWLSLVDDLVADVARNRGDVDAAITYRGSVYGTAMAATATEDPTTDAWIEAIADRAIALTNETATPHGRDSAGGDYEPIVSTFGIALRTLAWPADGTGPNHAALACVDQVLHGMIDAETIAEEPGLNLRCRIYGEMSARIVDTVDDPATADDVLAPVAALVQQAAATNGNGFAAFVIGNSFAATLGALADAACPPEEVSIWVDALGSRVRESIALLQNQADRETLLRHAYTGAIGYWWDEFDCPEDRIEPWLVAVGADLCETATSADPDDPVAFVADVYGQAVRRVVGYRDFDRAELLFGVCERLVDTVAASDLADDEWECRATLHAAALAAFARVERDYPDSVSDGPYGTGLLPVSDSPRFEDWIDLYDASVTRGTAAEAADQQRERYLTAVYRGALSTQVYGFDGELESVAPRRGEREPPSGILPRREAIWYQQLSDRIEAIAASSDLVDDPITFLRGVFGEAAANWAADGTATDSREWVGSLVTAFRDCRWAVDGPTKTDWFDAFAAVDGALLRAVLTRTDVGARTHERLVQAVFDRIQTAATAADHPPHPVNYVGTVFGTALALAVEADPEEVRFGVTSVVAAAEDRSFDWVGLERPALLERVYGEALAIVGRTRSAEPNTDEWLAVVTDRLDATATQELSDSPSGFVAGVLTRAYVHAVEDGADAWRRRLDSELRAYAAGAHVEDPAAFLEEVYADIVVAGTTTGQPAAEVEACVAAVYQSIENTSETASLRADDQPVGTFSRVVNTLAAENPRAQADHTYLFGQALRAVGGAELETAVFDAAGGDSPLDDAGRDD</sequence>
<evidence type="ECO:0000313" key="3">
    <source>
        <dbReference type="Proteomes" id="UP000292704"/>
    </source>
</evidence>
<gene>
    <name evidence="2" type="ORF">ELS17_09830</name>
</gene>
<dbReference type="OrthoDB" id="232111at2157"/>
<organism evidence="2 3">
    <name type="scientific">Natrinema altunense</name>
    <dbReference type="NCBI Taxonomy" id="222984"/>
    <lineage>
        <taxon>Archaea</taxon>
        <taxon>Methanobacteriati</taxon>
        <taxon>Methanobacteriota</taxon>
        <taxon>Stenosarchaea group</taxon>
        <taxon>Halobacteria</taxon>
        <taxon>Halobacteriales</taxon>
        <taxon>Natrialbaceae</taxon>
        <taxon>Natrinema</taxon>
    </lineage>
</organism>
<reference evidence="2 3" key="1">
    <citation type="submission" date="2019-02" db="EMBL/GenBank/DDBJ databases">
        <title>Genome analysis provides insights into bioremediation potentialities and Haloocin production by Natrinema altunense strain 4.1R isolated from Chott Douz in Tunisian desert.</title>
        <authorList>
            <person name="Najjari A."/>
            <person name="Youssef N."/>
            <person name="Ben Dhia O."/>
            <person name="Ferjani R."/>
            <person name="El Hidri D."/>
            <person name="Ouzari H.I."/>
            <person name="Cherif A."/>
        </authorList>
    </citation>
    <scope>NUCLEOTIDE SEQUENCE [LARGE SCALE GENOMIC DNA]</scope>
    <source>
        <strain evidence="2 3">4.1R</strain>
    </source>
</reference>
<feature type="region of interest" description="Disordered" evidence="1">
    <location>
        <begin position="377"/>
        <end position="396"/>
    </location>
</feature>
<dbReference type="RefSeq" id="WP_130170544.1">
    <property type="nucleotide sequence ID" value="NZ_SHMR01000003.1"/>
</dbReference>
<protein>
    <submittedName>
        <fullName evidence="2">Uncharacterized protein</fullName>
    </submittedName>
</protein>
<dbReference type="EMBL" id="SHMR01000003">
    <property type="protein sequence ID" value="RZH67825.1"/>
    <property type="molecule type" value="Genomic_DNA"/>
</dbReference>
<name>A0A482Y144_9EURY</name>